<dbReference type="InParanoid" id="A0A5J5EZP8"/>
<protein>
    <submittedName>
        <fullName evidence="2">Uncharacterized protein</fullName>
    </submittedName>
</protein>
<gene>
    <name evidence="2" type="ORF">FN846DRAFT_906514</name>
</gene>
<keyword evidence="3" id="KW-1185">Reference proteome</keyword>
<comment type="caution">
    <text evidence="2">The sequence shown here is derived from an EMBL/GenBank/DDBJ whole genome shotgun (WGS) entry which is preliminary data.</text>
</comment>
<evidence type="ECO:0000313" key="2">
    <source>
        <dbReference type="EMBL" id="KAA8907683.1"/>
    </source>
</evidence>
<feature type="region of interest" description="Disordered" evidence="1">
    <location>
        <begin position="17"/>
        <end position="42"/>
    </location>
</feature>
<sequence>MAQAPSLNVAPISFVAGGNSFKPRKQRRRPRKQAAPEISASAGGRLVDSSQVAAIAAAQTANVASSTVANGLRRSGRTTRFTAKHGKFVMIRRVVSLQEKGVTYAIADLLAARR</sequence>
<feature type="compositionally biased region" description="Basic residues" evidence="1">
    <location>
        <begin position="22"/>
        <end position="32"/>
    </location>
</feature>
<dbReference type="Proteomes" id="UP000326924">
    <property type="component" value="Unassembled WGS sequence"/>
</dbReference>
<organism evidence="2 3">
    <name type="scientific">Sphaerosporella brunnea</name>
    <dbReference type="NCBI Taxonomy" id="1250544"/>
    <lineage>
        <taxon>Eukaryota</taxon>
        <taxon>Fungi</taxon>
        <taxon>Dikarya</taxon>
        <taxon>Ascomycota</taxon>
        <taxon>Pezizomycotina</taxon>
        <taxon>Pezizomycetes</taxon>
        <taxon>Pezizales</taxon>
        <taxon>Pyronemataceae</taxon>
        <taxon>Sphaerosporella</taxon>
    </lineage>
</organism>
<evidence type="ECO:0000313" key="3">
    <source>
        <dbReference type="Proteomes" id="UP000326924"/>
    </source>
</evidence>
<dbReference type="AlphaFoldDB" id="A0A5J5EZP8"/>
<name>A0A5J5EZP8_9PEZI</name>
<reference evidence="2 3" key="1">
    <citation type="submission" date="2019-09" db="EMBL/GenBank/DDBJ databases">
        <title>Draft genome of the ectomycorrhizal ascomycete Sphaerosporella brunnea.</title>
        <authorList>
            <consortium name="DOE Joint Genome Institute"/>
            <person name="Benucci G.M."/>
            <person name="Marozzi G."/>
            <person name="Antonielli L."/>
            <person name="Sanchez S."/>
            <person name="Marco P."/>
            <person name="Wang X."/>
            <person name="Falini L.B."/>
            <person name="Barry K."/>
            <person name="Haridas S."/>
            <person name="Lipzen A."/>
            <person name="Labutti K."/>
            <person name="Grigoriev I.V."/>
            <person name="Murat C."/>
            <person name="Martin F."/>
            <person name="Albertini E."/>
            <person name="Donnini D."/>
            <person name="Bonito G."/>
        </authorList>
    </citation>
    <scope>NUCLEOTIDE SEQUENCE [LARGE SCALE GENOMIC DNA]</scope>
    <source>
        <strain evidence="2 3">Sb_GMNB300</strain>
    </source>
</reference>
<proteinExistence type="predicted"/>
<accession>A0A5J5EZP8</accession>
<evidence type="ECO:0000256" key="1">
    <source>
        <dbReference type="SAM" id="MobiDB-lite"/>
    </source>
</evidence>
<dbReference type="EMBL" id="VXIS01000076">
    <property type="protein sequence ID" value="KAA8907683.1"/>
    <property type="molecule type" value="Genomic_DNA"/>
</dbReference>